<dbReference type="Gene3D" id="2.60.40.10">
    <property type="entry name" value="Immunoglobulins"/>
    <property type="match status" value="2"/>
</dbReference>
<dbReference type="CDD" id="cd00063">
    <property type="entry name" value="FN3"/>
    <property type="match status" value="1"/>
</dbReference>
<feature type="compositionally biased region" description="Acidic residues" evidence="1">
    <location>
        <begin position="587"/>
        <end position="599"/>
    </location>
</feature>
<dbReference type="Pfam" id="PF00041">
    <property type="entry name" value="fn3"/>
    <property type="match status" value="1"/>
</dbReference>
<name>A0A3B4C807_PYGNA</name>
<dbReference type="PANTHER" id="PTHR48483:SF1">
    <property type="entry name" value="INTERLEUKIN-12 RECEPTOR SUBUNIT BETA-1-RELATED"/>
    <property type="match status" value="1"/>
</dbReference>
<dbReference type="InterPro" id="IPR036116">
    <property type="entry name" value="FN3_sf"/>
</dbReference>
<dbReference type="GeneTree" id="ENSGT01030000235156"/>
<feature type="chain" id="PRO_5017475982" evidence="3">
    <location>
        <begin position="23"/>
        <end position="645"/>
    </location>
</feature>
<sequence length="645" mass="73106">MPEAMETVGLLLLLFTAFGAEGSTCPFPSPQCYKESTLPDEDFHCEWEDPDRSKEAVYTLFIHSTSDVSPYPADFQSGNEQNVQVPLESVLIAVQSDIWVQKQTENMTCISPNTSVFLNGLVKYSTPHIQKMVRSAGIVTLNWHRAKDNKGAFYEIRWKDFYGSWQNDTFQTEDSTKANQDSTTLHLENHLMYQVQVRRRAIEYNLWSHWSDIIDVPVEIQAPVVHWKEEKTKRMRRVVLNWDPPPFEASIGGVTYNLTLSLPCETKTKTTKKTSYYMNVTDSEARVSIIAINSVSESASQEITIPNIQHLKNCRADSGTLPQKKHFCLEWYKLSDGETRPIHVNTSRNATVQSIKKDMEKFVRYYYFVHVKKGRQLWHTKIMCPIYSSEGAPVAGPQNITVNVTHDSALLLWRPIPVQDQRGFLLHYAIWILRQGGEIDYHEVPENQTSFRLRNLTTGSSYTVYISGRTKVGEGPNATANFLIPTSFAAPSNVLSKVILSVGGVVLVFSVFFSIALRRFKKKILPMIPSPVITATASEGLHHQNLSAATEEVHEVILLSPDDLDKQNKANQSKESTILQDCQLSVYEEDDEEDEDDDANFTSSFPNPNYRGQTLRLSETLAVDKGQRENNCDSSTPSYRHSSVL</sequence>
<feature type="region of interest" description="Disordered" evidence="1">
    <location>
        <begin position="587"/>
        <end position="645"/>
    </location>
</feature>
<dbReference type="SUPFAM" id="SSF49265">
    <property type="entry name" value="Fibronectin type III"/>
    <property type="match status" value="2"/>
</dbReference>
<dbReference type="OMA" id="ECSWEYE"/>
<dbReference type="CTD" id="3594"/>
<keyword evidence="2" id="KW-0812">Transmembrane</keyword>
<proteinExistence type="predicted"/>
<dbReference type="SMART" id="SM00060">
    <property type="entry name" value="FN3"/>
    <property type="match status" value="1"/>
</dbReference>
<evidence type="ECO:0000313" key="5">
    <source>
        <dbReference type="Ensembl" id="ENSPNAP00000007310.1"/>
    </source>
</evidence>
<accession>A0A3B4C807</accession>
<keyword evidence="6" id="KW-1185">Reference proteome</keyword>
<keyword evidence="2" id="KW-0472">Membrane</keyword>
<dbReference type="PROSITE" id="PS50853">
    <property type="entry name" value="FN3"/>
    <property type="match status" value="1"/>
</dbReference>
<dbReference type="InterPro" id="IPR003961">
    <property type="entry name" value="FN3_dom"/>
</dbReference>
<keyword evidence="2" id="KW-1133">Transmembrane helix</keyword>
<evidence type="ECO:0000259" key="4">
    <source>
        <dbReference type="PROSITE" id="PS50853"/>
    </source>
</evidence>
<dbReference type="OrthoDB" id="8945484at2759"/>
<feature type="signal peptide" evidence="3">
    <location>
        <begin position="1"/>
        <end position="22"/>
    </location>
</feature>
<evidence type="ECO:0000256" key="3">
    <source>
        <dbReference type="SAM" id="SignalP"/>
    </source>
</evidence>
<dbReference type="Ensembl" id="ENSPNAT00000002046.2">
    <property type="protein sequence ID" value="ENSPNAP00000007310.1"/>
    <property type="gene ID" value="ENSPNAG00000006948.2"/>
</dbReference>
<feature type="transmembrane region" description="Helical" evidence="2">
    <location>
        <begin position="498"/>
        <end position="517"/>
    </location>
</feature>
<dbReference type="Proteomes" id="UP001501920">
    <property type="component" value="Chromosome 15"/>
</dbReference>
<dbReference type="GeneID" id="108438641"/>
<evidence type="ECO:0000256" key="2">
    <source>
        <dbReference type="SAM" id="Phobius"/>
    </source>
</evidence>
<organism evidence="5 6">
    <name type="scientific">Pygocentrus nattereri</name>
    <name type="common">Red-bellied piranha</name>
    <dbReference type="NCBI Taxonomy" id="42514"/>
    <lineage>
        <taxon>Eukaryota</taxon>
        <taxon>Metazoa</taxon>
        <taxon>Chordata</taxon>
        <taxon>Craniata</taxon>
        <taxon>Vertebrata</taxon>
        <taxon>Euteleostomi</taxon>
        <taxon>Actinopterygii</taxon>
        <taxon>Neopterygii</taxon>
        <taxon>Teleostei</taxon>
        <taxon>Ostariophysi</taxon>
        <taxon>Characiformes</taxon>
        <taxon>Characoidei</taxon>
        <taxon>Pygocentrus</taxon>
    </lineage>
</organism>
<dbReference type="InterPro" id="IPR013783">
    <property type="entry name" value="Ig-like_fold"/>
</dbReference>
<dbReference type="InterPro" id="IPR053073">
    <property type="entry name" value="IL11/IL27_subunit_beta"/>
</dbReference>
<feature type="compositionally biased region" description="Polar residues" evidence="1">
    <location>
        <begin position="600"/>
        <end position="617"/>
    </location>
</feature>
<reference evidence="5" key="2">
    <citation type="submission" date="2025-08" db="UniProtKB">
        <authorList>
            <consortium name="Ensembl"/>
        </authorList>
    </citation>
    <scope>IDENTIFICATION</scope>
</reference>
<dbReference type="PANTHER" id="PTHR48483">
    <property type="entry name" value="INTERLEUKIN-27 SUBUNIT BETA"/>
    <property type="match status" value="1"/>
</dbReference>
<evidence type="ECO:0000313" key="6">
    <source>
        <dbReference type="Proteomes" id="UP001501920"/>
    </source>
</evidence>
<dbReference type="STRING" id="42514.ENSPNAP00000007310"/>
<keyword evidence="3" id="KW-0732">Signal</keyword>
<reference evidence="5 6" key="1">
    <citation type="submission" date="2020-10" db="EMBL/GenBank/DDBJ databases">
        <title>Pygocentrus nattereri (red-bellied piranha) genome, fPygNat1, primary haplotype.</title>
        <authorList>
            <person name="Myers G."/>
            <person name="Meyer A."/>
            <person name="Karagic N."/>
            <person name="Pippel M."/>
            <person name="Winkler S."/>
            <person name="Tracey A."/>
            <person name="Wood J."/>
            <person name="Formenti G."/>
            <person name="Howe K."/>
            <person name="Fedrigo O."/>
            <person name="Jarvis E.D."/>
        </authorList>
    </citation>
    <scope>NUCLEOTIDE SEQUENCE [LARGE SCALE GENOMIC DNA]</scope>
</reference>
<dbReference type="RefSeq" id="XP_017572076.1">
    <property type="nucleotide sequence ID" value="XM_017716587.2"/>
</dbReference>
<feature type="domain" description="Fibronectin type-III" evidence="4">
    <location>
        <begin position="393"/>
        <end position="492"/>
    </location>
</feature>
<evidence type="ECO:0000256" key="1">
    <source>
        <dbReference type="SAM" id="MobiDB-lite"/>
    </source>
</evidence>
<feature type="compositionally biased region" description="Polar residues" evidence="1">
    <location>
        <begin position="632"/>
        <end position="645"/>
    </location>
</feature>
<protein>
    <submittedName>
        <fullName evidence="5">Interleukin 12 receptor subunit beta 1</fullName>
    </submittedName>
</protein>
<reference evidence="5" key="3">
    <citation type="submission" date="2025-09" db="UniProtKB">
        <authorList>
            <consortium name="Ensembl"/>
        </authorList>
    </citation>
    <scope>IDENTIFICATION</scope>
</reference>
<dbReference type="AlphaFoldDB" id="A0A3B4C807"/>